<comment type="catalytic activity">
    <reaction evidence="4">
        <text>alpha-D-ribose 1,5-bisphosphate = D-ribulose 1,5-bisphosphate</text>
        <dbReference type="Rhea" id="RHEA:32243"/>
        <dbReference type="ChEBI" id="CHEBI:57870"/>
        <dbReference type="ChEBI" id="CHEBI:68688"/>
        <dbReference type="EC" id="5.3.1.29"/>
    </reaction>
</comment>
<dbReference type="GO" id="GO:0019323">
    <property type="term" value="P:pentose catabolic process"/>
    <property type="evidence" value="ECO:0007669"/>
    <property type="project" value="UniProtKB-UniRule"/>
</dbReference>
<evidence type="ECO:0000256" key="2">
    <source>
        <dbReference type="ARBA" id="ARBA00023235"/>
    </source>
</evidence>
<dbReference type="InterPro" id="IPR027363">
    <property type="entry name" value="M1Pi_N"/>
</dbReference>
<feature type="binding site" evidence="4">
    <location>
        <position position="232"/>
    </location>
    <ligand>
        <name>substrate</name>
    </ligand>
</feature>
<evidence type="ECO:0000256" key="1">
    <source>
        <dbReference type="ARBA" id="ARBA00009229"/>
    </source>
</evidence>
<dbReference type="GO" id="GO:0019509">
    <property type="term" value="P:L-methionine salvage from methylthioadenosine"/>
    <property type="evidence" value="ECO:0007669"/>
    <property type="project" value="TreeGrafter"/>
</dbReference>
<dbReference type="HAMAP" id="MF_02230">
    <property type="entry name" value="R15P_isomerase"/>
    <property type="match status" value="1"/>
</dbReference>
<dbReference type="NCBIfam" id="TIGR00524">
    <property type="entry name" value="eIF-2B_rel"/>
    <property type="match status" value="1"/>
</dbReference>
<evidence type="ECO:0000256" key="4">
    <source>
        <dbReference type="HAMAP-Rule" id="MF_02230"/>
    </source>
</evidence>
<dbReference type="Proteomes" id="UP000012672">
    <property type="component" value="Chromosome"/>
</dbReference>
<keyword evidence="6" id="KW-1185">Reference proteome</keyword>
<dbReference type="InterPro" id="IPR042529">
    <property type="entry name" value="IF_2B-like_C"/>
</dbReference>
<accession>M9SHA4</accession>
<dbReference type="NCBIfam" id="TIGR00511">
    <property type="entry name" value="ribulose_e2b2"/>
    <property type="match status" value="1"/>
</dbReference>
<dbReference type="Gene3D" id="3.40.50.10470">
    <property type="entry name" value="Translation initiation factor eif-2b, domain 2"/>
    <property type="match status" value="1"/>
</dbReference>
<keyword evidence="3 4" id="KW-0119">Carbohydrate metabolism</keyword>
<dbReference type="InterPro" id="IPR037171">
    <property type="entry name" value="NagB/RpiA_transferase-like"/>
</dbReference>
<comment type="similarity">
    <text evidence="1 4">Belongs to the eIF-2B alpha/beta/delta subunits family. R15P isomerase subfamily.</text>
</comment>
<dbReference type="KEGG" id="max:MMALV_01860"/>
<dbReference type="EC" id="5.3.1.29" evidence="4"/>
<gene>
    <name evidence="5" type="ORF">MMALV_01860</name>
</gene>
<comment type="miscellaneous">
    <text evidence="4">Reaction proceeds via a cis-phosphoenolate intermediate.</text>
</comment>
<feature type="binding site" evidence="4">
    <location>
        <begin position="206"/>
        <end position="207"/>
    </location>
    <ligand>
        <name>substrate</name>
    </ligand>
</feature>
<dbReference type="FunFam" id="3.40.50.10470:FF:000019">
    <property type="entry name" value="Ribose 1,5-bisphosphate isomerase"/>
    <property type="match status" value="1"/>
</dbReference>
<organism evidence="5 6">
    <name type="scientific">Methanomethylophilus alvi (strain Mx1201)</name>
    <dbReference type="NCBI Taxonomy" id="1236689"/>
    <lineage>
        <taxon>Archaea</taxon>
        <taxon>Methanobacteriati</taxon>
        <taxon>Thermoplasmatota</taxon>
        <taxon>Thermoplasmata</taxon>
        <taxon>Methanomassiliicoccales</taxon>
        <taxon>Methanomethylophilaceae</taxon>
        <taxon>Methanomethylophilus</taxon>
    </lineage>
</organism>
<dbReference type="Pfam" id="PF01008">
    <property type="entry name" value="IF-2B"/>
    <property type="match status" value="1"/>
</dbReference>
<feature type="active site" description="Proton acceptor" evidence="4">
    <location>
        <position position="127"/>
    </location>
</feature>
<dbReference type="STRING" id="1236689.MMALV_01860"/>
<evidence type="ECO:0000313" key="6">
    <source>
        <dbReference type="Proteomes" id="UP000012672"/>
    </source>
</evidence>
<proteinExistence type="inferred from homology"/>
<comment type="caution">
    <text evidence="4">Lacks conserved residue(s) required for the propagation of feature annotation.</text>
</comment>
<dbReference type="InParanoid" id="M9SHA4"/>
<dbReference type="Gene3D" id="1.20.120.420">
    <property type="entry name" value="translation initiation factor eif-2b, domain 1"/>
    <property type="match status" value="1"/>
</dbReference>
<dbReference type="AlphaFoldDB" id="M9SHA4"/>
<protein>
    <recommendedName>
        <fullName evidence="4">Ribose 1,5-bisphosphate isomerase</fullName>
        <shortName evidence="4">R15P isomerase</shortName>
        <shortName evidence="4">R15Pi</shortName>
        <ecNumber evidence="4">5.3.1.29</ecNumber>
    </recommendedName>
    <alternativeName>
        <fullName evidence="4">Ribulose 1,5-bisphosphate synthase</fullName>
        <shortName evidence="4">RuBP synthase</shortName>
    </alternativeName>
</protein>
<dbReference type="InterPro" id="IPR005250">
    <property type="entry name" value="R15Pi"/>
</dbReference>
<dbReference type="GO" id="GO:0043917">
    <property type="term" value="F:ribose 1,5-bisphosphate isomerase activity"/>
    <property type="evidence" value="ECO:0007669"/>
    <property type="project" value="UniProtKB-UniRule"/>
</dbReference>
<feature type="binding site" evidence="4">
    <location>
        <begin position="18"/>
        <end position="21"/>
    </location>
    <ligand>
        <name>substrate</name>
    </ligand>
</feature>
<dbReference type="SUPFAM" id="SSF100950">
    <property type="entry name" value="NagB/RpiA/CoA transferase-like"/>
    <property type="match status" value="1"/>
</dbReference>
<keyword evidence="2 4" id="KW-0413">Isomerase</keyword>
<dbReference type="InterPro" id="IPR000649">
    <property type="entry name" value="IF-2B-related"/>
</dbReference>
<dbReference type="eggNOG" id="arCOG01124">
    <property type="taxonomic scope" value="Archaea"/>
</dbReference>
<dbReference type="RefSeq" id="WP_015504091.1">
    <property type="nucleotide sequence ID" value="NC_020913.1"/>
</dbReference>
<comment type="function">
    <text evidence="4">Catalyzes the isomerization of ribose 1,5-bisphosphate (R15P) to ribulose 1,5-bisphosphate (RuBP), the CO(2) acceptor and substrate for RubisCO. Functions in an archaeal AMP degradation pathway, together with AMP phosphorylase and RubisCO.</text>
</comment>
<sequence>MKDIIADTATEIRDMRIRGAGRIARAGASALAEYAREYGGNDLERFRADMAKASDILLASRPTAVSLWNGVHSATRDVDSAGSFEEARESVVRNGAAFVESSEKAVETIAKIGAKRIKDGDVLMTHCNSSAAIGVITEAVRQGKDVKVYATESRPWRQGILTIRDLSAAGVDVTLIIDSAVRTVMSKVDRVFVGADTITSSGSLINKIGTSQVALAASEARAEFNVCSETYKFSPKTLFGDSVTIEERDIGEIIRPGEMPEGVKVFNPVFDTTPAKYIDNIITELGIMSPGSVYGVMVRQLGDRISGYM</sequence>
<feature type="active site" description="Proton donor" evidence="4">
    <location>
        <position position="196"/>
    </location>
</feature>
<evidence type="ECO:0000313" key="5">
    <source>
        <dbReference type="EMBL" id="AGI84942.1"/>
    </source>
</evidence>
<dbReference type="GeneID" id="41320984"/>
<dbReference type="EMBL" id="CP004049">
    <property type="protein sequence ID" value="AGI84942.1"/>
    <property type="molecule type" value="Genomic_DNA"/>
</dbReference>
<evidence type="ECO:0000256" key="3">
    <source>
        <dbReference type="ARBA" id="ARBA00023277"/>
    </source>
</evidence>
<reference evidence="5 6" key="1">
    <citation type="journal article" date="2012" name="J. Bacteriol.">
        <title>Genome sequence of 'Candidatus Methanomethylophilus alvus' Mx1201, a methanogenic archaeon from the human gut belonging to a seventh order of methanogens.</title>
        <authorList>
            <person name="Borrel G."/>
            <person name="Harris H.M."/>
            <person name="Tottey W."/>
            <person name="Mihajlovski A."/>
            <person name="Parisot N."/>
            <person name="Peyretaillade E."/>
            <person name="Peyret P."/>
            <person name="Gribaldo S."/>
            <person name="O'Toole P.W."/>
            <person name="Brugere J.F."/>
        </authorList>
    </citation>
    <scope>NUCLEOTIDE SEQUENCE [LARGE SCALE GENOMIC DNA]</scope>
    <source>
        <strain evidence="5 6">Mx1201</strain>
    </source>
</reference>
<dbReference type="InterPro" id="IPR011559">
    <property type="entry name" value="Initiation_fac_2B_a/b/d"/>
</dbReference>
<name>M9SHA4_METAX</name>
<feature type="binding site" evidence="4">
    <location>
        <position position="61"/>
    </location>
    <ligand>
        <name>substrate</name>
    </ligand>
</feature>
<dbReference type="FunCoup" id="M9SHA4">
    <property type="interactions" value="27"/>
</dbReference>
<dbReference type="GO" id="GO:0046523">
    <property type="term" value="F:S-methyl-5-thioribose-1-phosphate isomerase activity"/>
    <property type="evidence" value="ECO:0007669"/>
    <property type="project" value="TreeGrafter"/>
</dbReference>
<dbReference type="PANTHER" id="PTHR43475:SF2">
    <property type="entry name" value="RIBOSE 1,5-BISPHOSPHATE ISOMERASE"/>
    <property type="match status" value="1"/>
</dbReference>
<dbReference type="PANTHER" id="PTHR43475">
    <property type="entry name" value="METHYLTHIORIBOSE-1-PHOSPHATE ISOMERASE"/>
    <property type="match status" value="1"/>
</dbReference>
<dbReference type="HOGENOM" id="CLU_016218_2_1_2"/>